<accession>A0ABS1JQP0</accession>
<dbReference type="EMBL" id="JAEQND010000008">
    <property type="protein sequence ID" value="MBL0426593.1"/>
    <property type="molecule type" value="Genomic_DNA"/>
</dbReference>
<evidence type="ECO:0000256" key="1">
    <source>
        <dbReference type="SAM" id="MobiDB-lite"/>
    </source>
</evidence>
<feature type="compositionally biased region" description="Basic and acidic residues" evidence="1">
    <location>
        <begin position="33"/>
        <end position="53"/>
    </location>
</feature>
<sequence length="65" mass="7042">MSQQEQQDTPDGDRASASSGTGQQQQQPQSEGHTGHGSESIMKELREWEDRRASHSGAKHRPGAG</sequence>
<keyword evidence="3" id="KW-1185">Reference proteome</keyword>
<dbReference type="Proteomes" id="UP000622707">
    <property type="component" value="Unassembled WGS sequence"/>
</dbReference>
<name>A0ABS1JQP0_9BURK</name>
<evidence type="ECO:0000313" key="2">
    <source>
        <dbReference type="EMBL" id="MBL0426593.1"/>
    </source>
</evidence>
<reference evidence="2 3" key="1">
    <citation type="journal article" date="2017" name="Int. J. Syst. Evol. Microbiol.">
        <title>Ramlibacter alkalitolerans sp. nov., alkali-tolerant bacterium isolated from soil of ginseng.</title>
        <authorList>
            <person name="Lee D.H."/>
            <person name="Cha C.J."/>
        </authorList>
    </citation>
    <scope>NUCLEOTIDE SEQUENCE [LARGE SCALE GENOMIC DNA]</scope>
    <source>
        <strain evidence="2 3">KACC 19305</strain>
    </source>
</reference>
<comment type="caution">
    <text evidence="2">The sequence shown here is derived from an EMBL/GenBank/DDBJ whole genome shotgun (WGS) entry which is preliminary data.</text>
</comment>
<organism evidence="2 3">
    <name type="scientific">Ramlibacter alkalitolerans</name>
    <dbReference type="NCBI Taxonomy" id="2039631"/>
    <lineage>
        <taxon>Bacteria</taxon>
        <taxon>Pseudomonadati</taxon>
        <taxon>Pseudomonadota</taxon>
        <taxon>Betaproteobacteria</taxon>
        <taxon>Burkholderiales</taxon>
        <taxon>Comamonadaceae</taxon>
        <taxon>Ramlibacter</taxon>
    </lineage>
</organism>
<protein>
    <submittedName>
        <fullName evidence="2">Uncharacterized protein</fullName>
    </submittedName>
</protein>
<feature type="region of interest" description="Disordered" evidence="1">
    <location>
        <begin position="1"/>
        <end position="65"/>
    </location>
</feature>
<proteinExistence type="predicted"/>
<gene>
    <name evidence="2" type="ORF">JI746_15870</name>
</gene>
<dbReference type="RefSeq" id="WP_201690794.1">
    <property type="nucleotide sequence ID" value="NZ_JAEQND010000008.1"/>
</dbReference>
<evidence type="ECO:0000313" key="3">
    <source>
        <dbReference type="Proteomes" id="UP000622707"/>
    </source>
</evidence>